<organism evidence="1 2">
    <name type="scientific">Pleurodeles waltl</name>
    <name type="common">Iberian ribbed newt</name>
    <dbReference type="NCBI Taxonomy" id="8319"/>
    <lineage>
        <taxon>Eukaryota</taxon>
        <taxon>Metazoa</taxon>
        <taxon>Chordata</taxon>
        <taxon>Craniata</taxon>
        <taxon>Vertebrata</taxon>
        <taxon>Euteleostomi</taxon>
        <taxon>Amphibia</taxon>
        <taxon>Batrachia</taxon>
        <taxon>Caudata</taxon>
        <taxon>Salamandroidea</taxon>
        <taxon>Salamandridae</taxon>
        <taxon>Pleurodelinae</taxon>
        <taxon>Pleurodeles</taxon>
    </lineage>
</organism>
<name>A0AAV7PEC9_PLEWA</name>
<sequence>MPNCSPYQSDPANSALLKGSRGFETAEDSCKVSDKIIDLVDIKEPAYLFTVNRYSIEVDIKAAFNSTQSNNIKESVNIENPSVNGKTTTVNVTSHSSIDNVTTTIDLPSIDITKFKVEASTVKDTAVYDRATPINVETPLVDYSTKVDVETVTINIKTPPPAPKHHS</sequence>
<dbReference type="Proteomes" id="UP001066276">
    <property type="component" value="Chromosome 7"/>
</dbReference>
<gene>
    <name evidence="1" type="ORF">NDU88_003972</name>
</gene>
<keyword evidence="2" id="KW-1185">Reference proteome</keyword>
<dbReference type="EMBL" id="JANPWB010000011">
    <property type="protein sequence ID" value="KAJ1125544.1"/>
    <property type="molecule type" value="Genomic_DNA"/>
</dbReference>
<dbReference type="AlphaFoldDB" id="A0AAV7PEC9"/>
<proteinExistence type="predicted"/>
<protein>
    <submittedName>
        <fullName evidence="1">Uncharacterized protein</fullName>
    </submittedName>
</protein>
<accession>A0AAV7PEC9</accession>
<evidence type="ECO:0000313" key="2">
    <source>
        <dbReference type="Proteomes" id="UP001066276"/>
    </source>
</evidence>
<comment type="caution">
    <text evidence="1">The sequence shown here is derived from an EMBL/GenBank/DDBJ whole genome shotgun (WGS) entry which is preliminary data.</text>
</comment>
<reference evidence="1" key="1">
    <citation type="journal article" date="2022" name="bioRxiv">
        <title>Sequencing and chromosome-scale assembly of the giantPleurodeles waltlgenome.</title>
        <authorList>
            <person name="Brown T."/>
            <person name="Elewa A."/>
            <person name="Iarovenko S."/>
            <person name="Subramanian E."/>
            <person name="Araus A.J."/>
            <person name="Petzold A."/>
            <person name="Susuki M."/>
            <person name="Suzuki K.-i.T."/>
            <person name="Hayashi T."/>
            <person name="Toyoda A."/>
            <person name="Oliveira C."/>
            <person name="Osipova E."/>
            <person name="Leigh N.D."/>
            <person name="Simon A."/>
            <person name="Yun M.H."/>
        </authorList>
    </citation>
    <scope>NUCLEOTIDE SEQUENCE</scope>
    <source>
        <strain evidence="1">20211129_DDA</strain>
        <tissue evidence="1">Liver</tissue>
    </source>
</reference>
<evidence type="ECO:0000313" key="1">
    <source>
        <dbReference type="EMBL" id="KAJ1125544.1"/>
    </source>
</evidence>